<dbReference type="SUPFAM" id="SSF55166">
    <property type="entry name" value="Hedgehog/DD-peptidase"/>
    <property type="match status" value="1"/>
</dbReference>
<evidence type="ECO:0000256" key="1">
    <source>
        <dbReference type="SAM" id="MobiDB-lite"/>
    </source>
</evidence>
<evidence type="ECO:0000313" key="3">
    <source>
        <dbReference type="EMBL" id="BDZ49302.1"/>
    </source>
</evidence>
<dbReference type="Proteomes" id="UP001321486">
    <property type="component" value="Chromosome"/>
</dbReference>
<protein>
    <recommendedName>
        <fullName evidence="2">D-alanyl-D-alanine carboxypeptidase-like core domain-containing protein</fullName>
    </recommendedName>
</protein>
<dbReference type="InterPro" id="IPR003709">
    <property type="entry name" value="VanY-like_core_dom"/>
</dbReference>
<dbReference type="EMBL" id="AP027732">
    <property type="protein sequence ID" value="BDZ49302.1"/>
    <property type="molecule type" value="Genomic_DNA"/>
</dbReference>
<dbReference type="Gene3D" id="3.30.1380.10">
    <property type="match status" value="1"/>
</dbReference>
<name>A0ABM8GLL4_9MICO</name>
<evidence type="ECO:0000313" key="4">
    <source>
        <dbReference type="Proteomes" id="UP001321486"/>
    </source>
</evidence>
<dbReference type="PANTHER" id="PTHR34385">
    <property type="entry name" value="D-ALANYL-D-ALANINE CARBOXYPEPTIDASE"/>
    <property type="match status" value="1"/>
</dbReference>
<keyword evidence="4" id="KW-1185">Reference proteome</keyword>
<dbReference type="InterPro" id="IPR052179">
    <property type="entry name" value="DD-CPase-like"/>
</dbReference>
<feature type="domain" description="D-alanyl-D-alanine carboxypeptidase-like core" evidence="2">
    <location>
        <begin position="79"/>
        <end position="207"/>
    </location>
</feature>
<sequence>MITSTPTTTPSGASDRSGAGSGTRSARGRLAVAAIAAAASLALVLGASATPADAASKSWGGYPNGKIPLTSLSKVSNGWLRPDAATAYNSLASAFKTKFKKPLSVTEGYRTYDTQKSIFTSRYTAHSTPQKKDVEWAGKYWVQKPHTSVAAVPGTSVHGWALAVDFGANVNKAGSTEKKWADANGPKYGWYPIGNTFGEPWHFEFTPIAKKKK</sequence>
<dbReference type="InterPro" id="IPR009045">
    <property type="entry name" value="Zn_M74/Hedgehog-like"/>
</dbReference>
<evidence type="ECO:0000259" key="2">
    <source>
        <dbReference type="Pfam" id="PF02557"/>
    </source>
</evidence>
<dbReference type="CDD" id="cd14814">
    <property type="entry name" value="Peptidase_M15"/>
    <property type="match status" value="1"/>
</dbReference>
<reference evidence="4" key="1">
    <citation type="journal article" date="2019" name="Int. J. Syst. Evol. Microbiol.">
        <title>The Global Catalogue of Microorganisms (GCM) 10K type strain sequencing project: providing services to taxonomists for standard genome sequencing and annotation.</title>
        <authorList>
            <consortium name="The Broad Institute Genomics Platform"/>
            <consortium name="The Broad Institute Genome Sequencing Center for Infectious Disease"/>
            <person name="Wu L."/>
            <person name="Ma J."/>
        </authorList>
    </citation>
    <scope>NUCLEOTIDE SEQUENCE [LARGE SCALE GENOMIC DNA]</scope>
    <source>
        <strain evidence="4">NBRC 108728</strain>
    </source>
</reference>
<accession>A0ABM8GLL4</accession>
<dbReference type="Pfam" id="PF02557">
    <property type="entry name" value="VanY"/>
    <property type="match status" value="1"/>
</dbReference>
<proteinExistence type="predicted"/>
<feature type="region of interest" description="Disordered" evidence="1">
    <location>
        <begin position="1"/>
        <end position="24"/>
    </location>
</feature>
<dbReference type="PANTHER" id="PTHR34385:SF1">
    <property type="entry name" value="PEPTIDOGLYCAN L-ALANYL-D-GLUTAMATE ENDOPEPTIDASE CWLK"/>
    <property type="match status" value="1"/>
</dbReference>
<dbReference type="RefSeq" id="WP_286346119.1">
    <property type="nucleotide sequence ID" value="NZ_AP027732.1"/>
</dbReference>
<organism evidence="3 4">
    <name type="scientific">Frondihabitans sucicola</name>
    <dbReference type="NCBI Taxonomy" id="1268041"/>
    <lineage>
        <taxon>Bacteria</taxon>
        <taxon>Bacillati</taxon>
        <taxon>Actinomycetota</taxon>
        <taxon>Actinomycetes</taxon>
        <taxon>Micrococcales</taxon>
        <taxon>Microbacteriaceae</taxon>
        <taxon>Frondihabitans</taxon>
    </lineage>
</organism>
<gene>
    <name evidence="3" type="ORF">GCM10025867_15430</name>
</gene>